<evidence type="ECO:0000256" key="2">
    <source>
        <dbReference type="ARBA" id="ARBA00023015"/>
    </source>
</evidence>
<dbReference type="PANTHER" id="PTHR46721:SF3">
    <property type="entry name" value="FORKHEAD BOX N1"/>
    <property type="match status" value="1"/>
</dbReference>
<evidence type="ECO:0000313" key="9">
    <source>
        <dbReference type="Proteomes" id="UP001381693"/>
    </source>
</evidence>
<keyword evidence="9" id="KW-1185">Reference proteome</keyword>
<evidence type="ECO:0000313" key="8">
    <source>
        <dbReference type="EMBL" id="KAK7066055.1"/>
    </source>
</evidence>
<dbReference type="InterPro" id="IPR036390">
    <property type="entry name" value="WH_DNA-bd_sf"/>
</dbReference>
<reference evidence="8 9" key="1">
    <citation type="submission" date="2023-11" db="EMBL/GenBank/DDBJ databases">
        <title>Halocaridina rubra genome assembly.</title>
        <authorList>
            <person name="Smith C."/>
        </authorList>
    </citation>
    <scope>NUCLEOTIDE SEQUENCE [LARGE SCALE GENOMIC DNA]</scope>
    <source>
        <strain evidence="8">EP-1</strain>
        <tissue evidence="8">Whole</tissue>
    </source>
</reference>
<dbReference type="InterPro" id="IPR001766">
    <property type="entry name" value="Fork_head_dom"/>
</dbReference>
<evidence type="ECO:0000256" key="5">
    <source>
        <dbReference type="ARBA" id="ARBA00023242"/>
    </source>
</evidence>
<organism evidence="8 9">
    <name type="scientific">Halocaridina rubra</name>
    <name type="common">Hawaiian red shrimp</name>
    <dbReference type="NCBI Taxonomy" id="373956"/>
    <lineage>
        <taxon>Eukaryota</taxon>
        <taxon>Metazoa</taxon>
        <taxon>Ecdysozoa</taxon>
        <taxon>Arthropoda</taxon>
        <taxon>Crustacea</taxon>
        <taxon>Multicrustacea</taxon>
        <taxon>Malacostraca</taxon>
        <taxon>Eumalacostraca</taxon>
        <taxon>Eucarida</taxon>
        <taxon>Decapoda</taxon>
        <taxon>Pleocyemata</taxon>
        <taxon>Caridea</taxon>
        <taxon>Atyoidea</taxon>
        <taxon>Atyidae</taxon>
        <taxon>Halocaridina</taxon>
    </lineage>
</organism>
<protein>
    <submittedName>
        <fullName evidence="8">Forkhead box protein N4</fullName>
    </submittedName>
</protein>
<feature type="domain" description="Fork-head" evidence="7">
    <location>
        <begin position="286"/>
        <end position="384"/>
    </location>
</feature>
<keyword evidence="3 6" id="KW-0238">DNA-binding</keyword>
<dbReference type="Pfam" id="PF00250">
    <property type="entry name" value="Forkhead"/>
    <property type="match status" value="1"/>
</dbReference>
<keyword evidence="1" id="KW-0217">Developmental protein</keyword>
<feature type="DNA-binding region" description="Fork-head" evidence="6">
    <location>
        <begin position="286"/>
        <end position="384"/>
    </location>
</feature>
<dbReference type="CDD" id="cd20030">
    <property type="entry name" value="FH_FOXN1-like"/>
    <property type="match status" value="1"/>
</dbReference>
<sequence length="560" mass="60835">MDLYLPSTEPGLTLQEMIDCDIKSGIDFSEGLESMITSSDLNSLDLSGMSSLEAELDLKSFEPLFDPLIKLEDMDTVEDHLQDELNAVNSWMNMSSMSNYNIDLENSVMVNPSAVLPTTLPSRAVGDEPIVPTSNSTITAARATLLIKTEPQDSPTTSVQTPPPQLPNVSTVTTQVTVMRPQSTVGQIVRQPSPHISSQATSQTVSQSTVTAKSTLTTASQLVMQAAVQRSSAQQIALASSSVPTTPTTSVITARTTTPHNVVNNRYKSTGKPRKDLRPEDRVFPKPAYSYSCLIALALKNSTTGSLPVSEIYSFMCEHFPYFRTAPNGWKNSVRHNLSLNKCFEKIEKPVVAGSNQRKGCLWALNPAKAHKMDDEVQKWSKKDLQGIKDAMQYPDVLEALEGGEMKFEYSNCGVSSCSEDEDEDEEVDPLAVDASTPTVGTVKINPITAAGVVSSQRGGLQASVAQHVRHSMQSIRTSLPPNTGMTHASQSQANIRPAFTAQSLRRNQVTSSDETEFILPDSTMTEINLQTNGSIVDDLGNEIKVEEESSATNTSPVVW</sequence>
<keyword evidence="4" id="KW-0804">Transcription</keyword>
<dbReference type="InterPro" id="IPR036388">
    <property type="entry name" value="WH-like_DNA-bd_sf"/>
</dbReference>
<comment type="subcellular location">
    <subcellularLocation>
        <location evidence="6">Nucleus</location>
    </subcellularLocation>
</comment>
<accession>A0AAN8ZYZ7</accession>
<dbReference type="EMBL" id="JAXCGZ010019488">
    <property type="protein sequence ID" value="KAK7066055.1"/>
    <property type="molecule type" value="Genomic_DNA"/>
</dbReference>
<dbReference type="GO" id="GO:0000976">
    <property type="term" value="F:transcription cis-regulatory region binding"/>
    <property type="evidence" value="ECO:0007669"/>
    <property type="project" value="TreeGrafter"/>
</dbReference>
<gene>
    <name evidence="8" type="primary">FOXN4</name>
    <name evidence="8" type="ORF">SK128_003041</name>
</gene>
<dbReference type="PRINTS" id="PR00053">
    <property type="entry name" value="FORKHEAD"/>
</dbReference>
<evidence type="ECO:0000256" key="6">
    <source>
        <dbReference type="PROSITE-ProRule" id="PRU00089"/>
    </source>
</evidence>
<dbReference type="PROSITE" id="PS00658">
    <property type="entry name" value="FORK_HEAD_2"/>
    <property type="match status" value="1"/>
</dbReference>
<keyword evidence="2" id="KW-0805">Transcription regulation</keyword>
<dbReference type="Gene3D" id="1.10.10.10">
    <property type="entry name" value="Winged helix-like DNA-binding domain superfamily/Winged helix DNA-binding domain"/>
    <property type="match status" value="1"/>
</dbReference>
<dbReference type="PANTHER" id="PTHR46721">
    <property type="entry name" value="FORKHEAD BOX PROTEIN N1"/>
    <property type="match status" value="1"/>
</dbReference>
<dbReference type="GO" id="GO:0000981">
    <property type="term" value="F:DNA-binding transcription factor activity, RNA polymerase II-specific"/>
    <property type="evidence" value="ECO:0007669"/>
    <property type="project" value="TreeGrafter"/>
</dbReference>
<proteinExistence type="predicted"/>
<dbReference type="SMART" id="SM00339">
    <property type="entry name" value="FH"/>
    <property type="match status" value="1"/>
</dbReference>
<evidence type="ECO:0000256" key="1">
    <source>
        <dbReference type="ARBA" id="ARBA00022473"/>
    </source>
</evidence>
<keyword evidence="5 6" id="KW-0539">Nucleus</keyword>
<dbReference type="SUPFAM" id="SSF46785">
    <property type="entry name" value="Winged helix' DNA-binding domain"/>
    <property type="match status" value="1"/>
</dbReference>
<dbReference type="PROSITE" id="PS50039">
    <property type="entry name" value="FORK_HEAD_3"/>
    <property type="match status" value="1"/>
</dbReference>
<evidence type="ECO:0000259" key="7">
    <source>
        <dbReference type="PROSITE" id="PS50039"/>
    </source>
</evidence>
<dbReference type="AlphaFoldDB" id="A0AAN8ZYZ7"/>
<comment type="caution">
    <text evidence="8">The sequence shown here is derived from an EMBL/GenBank/DDBJ whole genome shotgun (WGS) entry which is preliminary data.</text>
</comment>
<dbReference type="InterPro" id="IPR049624">
    <property type="entry name" value="FOXN1_4"/>
</dbReference>
<evidence type="ECO:0000256" key="4">
    <source>
        <dbReference type="ARBA" id="ARBA00023163"/>
    </source>
</evidence>
<dbReference type="InterPro" id="IPR030456">
    <property type="entry name" value="TF_fork_head_CS_2"/>
</dbReference>
<dbReference type="GO" id="GO:0005634">
    <property type="term" value="C:nucleus"/>
    <property type="evidence" value="ECO:0007669"/>
    <property type="project" value="UniProtKB-SubCell"/>
</dbReference>
<name>A0AAN8ZYZ7_HALRR</name>
<dbReference type="Proteomes" id="UP001381693">
    <property type="component" value="Unassembled WGS sequence"/>
</dbReference>
<evidence type="ECO:0000256" key="3">
    <source>
        <dbReference type="ARBA" id="ARBA00023125"/>
    </source>
</evidence>